<dbReference type="AlphaFoldDB" id="D5UA25"/>
<protein>
    <recommendedName>
        <fullName evidence="3">Transposase</fullName>
    </recommendedName>
</protein>
<dbReference type="eggNOG" id="COG5464">
    <property type="taxonomic scope" value="Bacteria"/>
</dbReference>
<dbReference type="KEGG" id="brm:Bmur_1461"/>
<organism evidence="1 2">
    <name type="scientific">Brachyspira murdochii (strain ATCC 51284 / DSM 12563 / 56-150)</name>
    <name type="common">Serpulina murdochii</name>
    <dbReference type="NCBI Taxonomy" id="526224"/>
    <lineage>
        <taxon>Bacteria</taxon>
        <taxon>Pseudomonadati</taxon>
        <taxon>Spirochaetota</taxon>
        <taxon>Spirochaetia</taxon>
        <taxon>Brachyspirales</taxon>
        <taxon>Brachyspiraceae</taxon>
        <taxon>Brachyspira</taxon>
    </lineage>
</organism>
<dbReference type="Proteomes" id="UP000001915">
    <property type="component" value="Chromosome"/>
</dbReference>
<evidence type="ECO:0000313" key="1">
    <source>
        <dbReference type="EMBL" id="ADG71548.1"/>
    </source>
</evidence>
<name>D5UA25_BRAM5</name>
<evidence type="ECO:0008006" key="3">
    <source>
        <dbReference type="Google" id="ProtNLM"/>
    </source>
</evidence>
<dbReference type="STRING" id="526224.Bmur_1461"/>
<proteinExistence type="predicted"/>
<dbReference type="Pfam" id="PF12784">
    <property type="entry name" value="PDDEXK_2"/>
    <property type="match status" value="1"/>
</dbReference>
<gene>
    <name evidence="1" type="ordered locus">Bmur_1461</name>
</gene>
<dbReference type="EMBL" id="CP001959">
    <property type="protein sequence ID" value="ADG71548.1"/>
    <property type="molecule type" value="Genomic_DNA"/>
</dbReference>
<dbReference type="HOGENOM" id="CLU_3325322_0_0_12"/>
<sequence length="38" mass="4517">MKCITQNGTVVIIEIQFQGNSRFPERILYYWNKIIVNS</sequence>
<accession>D5UA25</accession>
<reference evidence="1 2" key="1">
    <citation type="journal article" date="2010" name="Stand. Genomic Sci.">
        <title>Complete genome sequence of Brachyspira murdochii type strain (56-150).</title>
        <authorList>
            <person name="Pati A."/>
            <person name="Sikorski J."/>
            <person name="Gronow S."/>
            <person name="Munk C."/>
            <person name="Lapidus A."/>
            <person name="Copeland A."/>
            <person name="Glavina Del Tio T."/>
            <person name="Nolan M."/>
            <person name="Lucas S."/>
            <person name="Chen F."/>
            <person name="Tice H."/>
            <person name="Cheng J.F."/>
            <person name="Han C."/>
            <person name="Detter J.C."/>
            <person name="Bruce D."/>
            <person name="Tapia R."/>
            <person name="Goodwin L."/>
            <person name="Pitluck S."/>
            <person name="Liolios K."/>
            <person name="Ivanova N."/>
            <person name="Mavromatis K."/>
            <person name="Mikhailova N."/>
            <person name="Chen A."/>
            <person name="Palaniappan K."/>
            <person name="Land M."/>
            <person name="Hauser L."/>
            <person name="Chang Y.J."/>
            <person name="Jeffries C.D."/>
            <person name="Spring S."/>
            <person name="Rohde M."/>
            <person name="Goker M."/>
            <person name="Bristow J."/>
            <person name="Eisen J.A."/>
            <person name="Markowitz V."/>
            <person name="Hugenholtz P."/>
            <person name="Kyrpides N.C."/>
            <person name="Klenk H.P."/>
        </authorList>
    </citation>
    <scope>NUCLEOTIDE SEQUENCE [LARGE SCALE GENOMIC DNA]</scope>
    <source>
        <strain evidence="2">ATCC 51284 / DSM 12563 / 56-150</strain>
    </source>
</reference>
<evidence type="ECO:0000313" key="2">
    <source>
        <dbReference type="Proteomes" id="UP000001915"/>
    </source>
</evidence>